<dbReference type="Gene3D" id="3.10.170.10">
    <property type="match status" value="1"/>
</dbReference>
<keyword evidence="7 11" id="KW-0482">Metalloprotease</keyword>
<keyword evidence="12" id="KW-1185">Reference proteome</keyword>
<reference evidence="11 12" key="1">
    <citation type="submission" date="2017-06" db="EMBL/GenBank/DDBJ databases">
        <authorList>
            <person name="Kim H.J."/>
            <person name="Triplett B.A."/>
        </authorList>
    </citation>
    <scope>NUCLEOTIDE SEQUENCE [LARGE SCALE GENOMIC DNA]</scope>
    <source>
        <strain evidence="11 12">CGMCC 4.1858</strain>
    </source>
</reference>
<proteinExistence type="inferred from homology"/>
<dbReference type="GO" id="GO:0004222">
    <property type="term" value="F:metalloendopeptidase activity"/>
    <property type="evidence" value="ECO:0007669"/>
    <property type="project" value="InterPro"/>
</dbReference>
<dbReference type="PRINTS" id="PR00730">
    <property type="entry name" value="THERMOLYSIN"/>
</dbReference>
<dbReference type="Pfam" id="PF05345">
    <property type="entry name" value="He_PIG"/>
    <property type="match status" value="1"/>
</dbReference>
<dbReference type="Pfam" id="PF07504">
    <property type="entry name" value="FTP"/>
    <property type="match status" value="1"/>
</dbReference>
<dbReference type="SUPFAM" id="SSF49313">
    <property type="entry name" value="Cadherin-like"/>
    <property type="match status" value="1"/>
</dbReference>
<evidence type="ECO:0000256" key="4">
    <source>
        <dbReference type="ARBA" id="ARBA00022729"/>
    </source>
</evidence>
<organism evidence="11 12">
    <name type="scientific">Actinacidiphila glaucinigra</name>
    <dbReference type="NCBI Taxonomy" id="235986"/>
    <lineage>
        <taxon>Bacteria</taxon>
        <taxon>Bacillati</taxon>
        <taxon>Actinomycetota</taxon>
        <taxon>Actinomycetes</taxon>
        <taxon>Kitasatosporales</taxon>
        <taxon>Streptomycetaceae</taxon>
        <taxon>Actinacidiphila</taxon>
    </lineage>
</organism>
<dbReference type="InterPro" id="IPR027268">
    <property type="entry name" value="Peptidase_M4/M1_CTD_sf"/>
</dbReference>
<dbReference type="AlphaFoldDB" id="A0A239KLG0"/>
<dbReference type="Gene3D" id="2.60.40.10">
    <property type="entry name" value="Immunoglobulins"/>
    <property type="match status" value="1"/>
</dbReference>
<comment type="similarity">
    <text evidence="1">Belongs to the peptidase M4 family.</text>
</comment>
<dbReference type="CDD" id="cd09597">
    <property type="entry name" value="M4_TLP"/>
    <property type="match status" value="1"/>
</dbReference>
<evidence type="ECO:0000259" key="10">
    <source>
        <dbReference type="PROSITE" id="PS51829"/>
    </source>
</evidence>
<dbReference type="GO" id="GO:0016020">
    <property type="term" value="C:membrane"/>
    <property type="evidence" value="ECO:0007669"/>
    <property type="project" value="InterPro"/>
</dbReference>
<evidence type="ECO:0000256" key="3">
    <source>
        <dbReference type="ARBA" id="ARBA00022723"/>
    </source>
</evidence>
<dbReference type="InterPro" id="IPR001570">
    <property type="entry name" value="Peptidase_M4_C_domain"/>
</dbReference>
<gene>
    <name evidence="11" type="ORF">SAMN05216252_11628</name>
</gene>
<dbReference type="GO" id="GO:0006508">
    <property type="term" value="P:proteolysis"/>
    <property type="evidence" value="ECO:0007669"/>
    <property type="project" value="UniProtKB-KW"/>
</dbReference>
<evidence type="ECO:0000256" key="6">
    <source>
        <dbReference type="ARBA" id="ARBA00022833"/>
    </source>
</evidence>
<dbReference type="SUPFAM" id="SSF49785">
    <property type="entry name" value="Galactose-binding domain-like"/>
    <property type="match status" value="1"/>
</dbReference>
<dbReference type="GO" id="GO:0005509">
    <property type="term" value="F:calcium ion binding"/>
    <property type="evidence" value="ECO:0007669"/>
    <property type="project" value="InterPro"/>
</dbReference>
<dbReference type="InterPro" id="IPR002884">
    <property type="entry name" value="P_dom"/>
</dbReference>
<protein>
    <submittedName>
        <fullName evidence="11">Zn-dependent metalloprotease</fullName>
    </submittedName>
</protein>
<dbReference type="InterPro" id="IPR013783">
    <property type="entry name" value="Ig-like_fold"/>
</dbReference>
<feature type="domain" description="P/Homo B" evidence="10">
    <location>
        <begin position="640"/>
        <end position="770"/>
    </location>
</feature>
<keyword evidence="6" id="KW-0862">Zinc</keyword>
<accession>A0A239KLG0</accession>
<name>A0A239KLG0_9ACTN</name>
<dbReference type="InterPro" id="IPR015919">
    <property type="entry name" value="Cadherin-like_sf"/>
</dbReference>
<dbReference type="PANTHER" id="PTHR33794:SF1">
    <property type="entry name" value="BACILLOLYSIN"/>
    <property type="match status" value="1"/>
</dbReference>
<dbReference type="InterPro" id="IPR013856">
    <property type="entry name" value="Peptidase_M4_domain"/>
</dbReference>
<feature type="region of interest" description="Disordered" evidence="9">
    <location>
        <begin position="1"/>
        <end position="21"/>
    </location>
</feature>
<feature type="active site" evidence="8">
    <location>
        <position position="369"/>
    </location>
</feature>
<keyword evidence="4" id="KW-0732">Signal</keyword>
<evidence type="ECO:0000256" key="2">
    <source>
        <dbReference type="ARBA" id="ARBA00022670"/>
    </source>
</evidence>
<dbReference type="EMBL" id="FZOF01000016">
    <property type="protein sequence ID" value="SNT18905.1"/>
    <property type="molecule type" value="Genomic_DNA"/>
</dbReference>
<dbReference type="SUPFAM" id="SSF55486">
    <property type="entry name" value="Metalloproteases ('zincins'), catalytic domain"/>
    <property type="match status" value="1"/>
</dbReference>
<feature type="compositionally biased region" description="Low complexity" evidence="9">
    <location>
        <begin position="1"/>
        <end position="17"/>
    </location>
</feature>
<dbReference type="GO" id="GO:0005975">
    <property type="term" value="P:carbohydrate metabolic process"/>
    <property type="evidence" value="ECO:0007669"/>
    <property type="project" value="UniProtKB-ARBA"/>
</dbReference>
<dbReference type="InterPro" id="IPR050728">
    <property type="entry name" value="Zinc_Metalloprotease_M4"/>
</dbReference>
<evidence type="ECO:0000256" key="5">
    <source>
        <dbReference type="ARBA" id="ARBA00022801"/>
    </source>
</evidence>
<evidence type="ECO:0000256" key="1">
    <source>
        <dbReference type="ARBA" id="ARBA00009388"/>
    </source>
</evidence>
<sequence length="770" mass="81585">MTSTFRSTRAASSAARPSGRRRAVATATVTMATLVASVLALPSAGAQEGPQGTATATASGARSVVLTPVQRGQLLRAAAGTSAGTAESLKLGDEEKLIPRDVVKDTDGAVHTRYERTFAGLPVLGGDLVVHERAGARTVTKASAARLTVPTTEPALAAAKARTSALDIAGREETRKAAVDGAPRLVVWMATGKPTLAWESVVTGVQKDGTPSRLQVVTDAKTGKQLSSVEQIHAGTGTGQHNGSVRIGTTLNGDVFELVDAERGNSAAYDYDTREVVTDDDDVWGDGTPADRQTAAVDAAYGAQQTWDFFQSRYGRAGIAGDGVGARSYVHVGDGYVNAYWSDACFCMSYGDGENNERPLTTLDIAGHEMTHGITAATADLIYSGESGGLNEATSDIMGTAVEFFTNSPKDVPDYLIAEKADVYGTGVPLRYMDQPSKDDVGYGASQDYWSKDTKYLDPHQSSGPANHFFYLLSEGSGKKTINGVRYDSPTADGKAVSGIGRESATDIWYRALTVYMTSTTDFAGARTATLQAAADLYGMGSAKYETVGNAWAAVNVGYRFVDHIAVDSTNPRRTATGQQVTWQIQAQSSRPGALTYSAKGLPRGMSINTRTGLVSGTPVKGGEFRPAITVKDAAGNCRTVHYQWTVLASGGDVFVNPNRYDIPNWAVIESPLTVSGRKGNAPADLKVTVDLYAVHVGFYVIDLVSEDGRVIPVKGWSQGPVAIPELHQTFTVDASAIPANGTWKLRVRDNTPGNFIVLPGYLDTWRLGF</sequence>
<dbReference type="Gene3D" id="3.10.450.490">
    <property type="match status" value="1"/>
</dbReference>
<keyword evidence="3" id="KW-0479">Metal-binding</keyword>
<dbReference type="PROSITE" id="PS51318">
    <property type="entry name" value="TAT"/>
    <property type="match status" value="1"/>
</dbReference>
<feature type="active site" description="Proton donor" evidence="8">
    <location>
        <position position="460"/>
    </location>
</feature>
<keyword evidence="2 11" id="KW-0645">Protease</keyword>
<dbReference type="Gene3D" id="1.10.390.10">
    <property type="entry name" value="Neutral Protease Domain 2"/>
    <property type="match status" value="1"/>
</dbReference>
<keyword evidence="5" id="KW-0378">Hydrolase</keyword>
<dbReference type="Pfam" id="PF01483">
    <property type="entry name" value="P_proprotein"/>
    <property type="match status" value="1"/>
</dbReference>
<evidence type="ECO:0000313" key="11">
    <source>
        <dbReference type="EMBL" id="SNT18905.1"/>
    </source>
</evidence>
<evidence type="ECO:0000256" key="8">
    <source>
        <dbReference type="PIRSR" id="PIRSR623612-1"/>
    </source>
</evidence>
<dbReference type="InterPro" id="IPR008979">
    <property type="entry name" value="Galactose-bd-like_sf"/>
</dbReference>
<dbReference type="PROSITE" id="PS51829">
    <property type="entry name" value="P_HOMO_B"/>
    <property type="match status" value="1"/>
</dbReference>
<dbReference type="GO" id="GO:0004252">
    <property type="term" value="F:serine-type endopeptidase activity"/>
    <property type="evidence" value="ECO:0007669"/>
    <property type="project" value="InterPro"/>
</dbReference>
<dbReference type="InterPro" id="IPR011096">
    <property type="entry name" value="FTP_domain"/>
</dbReference>
<dbReference type="InterPro" id="IPR006311">
    <property type="entry name" value="TAT_signal"/>
</dbReference>
<evidence type="ECO:0000313" key="12">
    <source>
        <dbReference type="Proteomes" id="UP000198280"/>
    </source>
</evidence>
<dbReference type="PANTHER" id="PTHR33794">
    <property type="entry name" value="BACILLOLYSIN"/>
    <property type="match status" value="1"/>
</dbReference>
<dbReference type="RefSeq" id="WP_245939057.1">
    <property type="nucleotide sequence ID" value="NZ_FZOF01000016.1"/>
</dbReference>
<dbReference type="InterPro" id="IPR023612">
    <property type="entry name" value="Peptidase_M4"/>
</dbReference>
<evidence type="ECO:0000256" key="9">
    <source>
        <dbReference type="SAM" id="MobiDB-lite"/>
    </source>
</evidence>
<evidence type="ECO:0000256" key="7">
    <source>
        <dbReference type="ARBA" id="ARBA00023049"/>
    </source>
</evidence>
<dbReference type="Pfam" id="PF02868">
    <property type="entry name" value="Peptidase_M4_C"/>
    <property type="match status" value="1"/>
</dbReference>
<dbReference type="Proteomes" id="UP000198280">
    <property type="component" value="Unassembled WGS sequence"/>
</dbReference>
<dbReference type="Pfam" id="PF01447">
    <property type="entry name" value="Peptidase_M4"/>
    <property type="match status" value="1"/>
</dbReference>